<dbReference type="Proteomes" id="UP000663842">
    <property type="component" value="Unassembled WGS sequence"/>
</dbReference>
<comment type="caution">
    <text evidence="1">The sequence shown here is derived from an EMBL/GenBank/DDBJ whole genome shotgun (WGS) entry which is preliminary data.</text>
</comment>
<evidence type="ECO:0000313" key="2">
    <source>
        <dbReference type="Proteomes" id="UP000663842"/>
    </source>
</evidence>
<sequence length="324" mass="37023">MVNTATGSSPPRPSTREMACSPIRFDCSVQTSRSDDLNYCSMQINQENNNMHDVVVMNEVDKNPAILQLPSPTSTGSNNNTPLLSSLSSMVPIPLMSIGLKDGYSLNSTNNSSSILSNINTSKSRQWPIGPPARYNFKYRQRRTKPTYQNRRRHQCYCRQCLSTSQMTTSVVDMNLRERNFPPHYWLQLHNHTINPLPSPPAKKPRHLSKIIINKCLAALSPHIQKFIYGGAIDKRKGEVRSNKFPLSPEQFAALKDVGVTHKYEYVVLLQQELQLEYDFEYKGYHRGIKNIQYRVQKQKPVIAGKKPVLILRTRFQQKAATFK</sequence>
<reference evidence="1" key="1">
    <citation type="submission" date="2021-02" db="EMBL/GenBank/DDBJ databases">
        <authorList>
            <person name="Nowell W R."/>
        </authorList>
    </citation>
    <scope>NUCLEOTIDE SEQUENCE</scope>
</reference>
<dbReference type="EMBL" id="CAJOBF010007759">
    <property type="protein sequence ID" value="CAF4240693.1"/>
    <property type="molecule type" value="Genomic_DNA"/>
</dbReference>
<accession>A0A820E020</accession>
<evidence type="ECO:0000313" key="1">
    <source>
        <dbReference type="EMBL" id="CAF4240693.1"/>
    </source>
</evidence>
<protein>
    <submittedName>
        <fullName evidence="1">Uncharacterized protein</fullName>
    </submittedName>
</protein>
<organism evidence="1 2">
    <name type="scientific">Rotaria magnacalcarata</name>
    <dbReference type="NCBI Taxonomy" id="392030"/>
    <lineage>
        <taxon>Eukaryota</taxon>
        <taxon>Metazoa</taxon>
        <taxon>Spiralia</taxon>
        <taxon>Gnathifera</taxon>
        <taxon>Rotifera</taxon>
        <taxon>Eurotatoria</taxon>
        <taxon>Bdelloidea</taxon>
        <taxon>Philodinida</taxon>
        <taxon>Philodinidae</taxon>
        <taxon>Rotaria</taxon>
    </lineage>
</organism>
<name>A0A820E020_9BILA</name>
<gene>
    <name evidence="1" type="ORF">UXM345_LOCUS30164</name>
</gene>
<dbReference type="AlphaFoldDB" id="A0A820E020"/>
<proteinExistence type="predicted"/>